<reference evidence="1 4" key="2">
    <citation type="submission" date="2016-11" db="EMBL/GenBank/DDBJ databases">
        <title>Draft genome of Pseudomonas versuta A4R1.5.</title>
        <authorList>
            <person name="See-Too W.-S."/>
        </authorList>
    </citation>
    <scope>NUCLEOTIDE SEQUENCE [LARGE SCALE GENOMIC DNA]</scope>
    <source>
        <strain evidence="1 4">A4R1.5</strain>
    </source>
</reference>
<keyword evidence="4" id="KW-1185">Reference proteome</keyword>
<reference evidence="2 3" key="1">
    <citation type="submission" date="2016-11" db="EMBL/GenBank/DDBJ databases">
        <title>Draft genome of Pseudomonas versuta A4R1.12.</title>
        <authorList>
            <person name="See-Too W.-S."/>
        </authorList>
    </citation>
    <scope>NUCLEOTIDE SEQUENCE [LARGE SCALE GENOMIC DNA]</scope>
    <source>
        <strain evidence="2 3">A4R1.12</strain>
    </source>
</reference>
<dbReference type="EMBL" id="MPJD01000012">
    <property type="protein sequence ID" value="OKA26302.1"/>
    <property type="molecule type" value="Genomic_DNA"/>
</dbReference>
<proteinExistence type="predicted"/>
<organism evidence="2 3">
    <name type="scientific">Pseudomonas versuta</name>
    <dbReference type="NCBI Taxonomy" id="1788301"/>
    <lineage>
        <taxon>Bacteria</taxon>
        <taxon>Pseudomonadati</taxon>
        <taxon>Pseudomonadota</taxon>
        <taxon>Gammaproteobacteria</taxon>
        <taxon>Pseudomonadales</taxon>
        <taxon>Pseudomonadaceae</taxon>
        <taxon>Pseudomonas</taxon>
    </lineage>
</organism>
<comment type="caution">
    <text evidence="2">The sequence shown here is derived from an EMBL/GenBank/DDBJ whole genome shotgun (WGS) entry which is preliminary data.</text>
</comment>
<name>A0A0M3UED7_9PSED</name>
<sequence>MHQLPDRWQKTLVCTGLLSLLVFGGLSARHAWIIYKDIPRAPCYASVYFNNMEYSADRWSGAGDITISPKEDAIYVYYKIKSPDNVTYIYNRKFEVSTEKLDTSRFLFETSNVVIFDNDTAGKNTPFMSRGMHGGLMTFNYFSDNEYYYNINNFLTGVCHVPR</sequence>
<dbReference type="RefSeq" id="WP_060693991.1">
    <property type="nucleotide sequence ID" value="NZ_CP012676.1"/>
</dbReference>
<gene>
    <name evidence="1" type="ORF">BOH73_09240</name>
    <name evidence="2" type="ORF">BOH74_06745</name>
</gene>
<evidence type="ECO:0000313" key="2">
    <source>
        <dbReference type="EMBL" id="OKA26302.1"/>
    </source>
</evidence>
<accession>A0A0M3UED7</accession>
<dbReference type="KEGG" id="ppsy:AOC04_13020"/>
<dbReference type="AlphaFoldDB" id="A0A0M3UED7"/>
<evidence type="ECO:0000313" key="1">
    <source>
        <dbReference type="EMBL" id="OKA21483.1"/>
    </source>
</evidence>
<dbReference type="OrthoDB" id="6971340at2"/>
<dbReference type="EMBL" id="MPJC01000005">
    <property type="protein sequence ID" value="OKA21483.1"/>
    <property type="molecule type" value="Genomic_DNA"/>
</dbReference>
<protein>
    <submittedName>
        <fullName evidence="2">Uncharacterized protein</fullName>
    </submittedName>
</protein>
<dbReference type="Proteomes" id="UP000186677">
    <property type="component" value="Unassembled WGS sequence"/>
</dbReference>
<accession>A0A1Q4KJ59</accession>
<evidence type="ECO:0000313" key="3">
    <source>
        <dbReference type="Proteomes" id="UP000185990"/>
    </source>
</evidence>
<dbReference type="Proteomes" id="UP000185990">
    <property type="component" value="Unassembled WGS sequence"/>
</dbReference>
<evidence type="ECO:0000313" key="4">
    <source>
        <dbReference type="Proteomes" id="UP000186677"/>
    </source>
</evidence>